<dbReference type="PANTHER" id="PTHR47129">
    <property type="entry name" value="QUINONE OXIDOREDUCTASE 2"/>
    <property type="match status" value="1"/>
</dbReference>
<evidence type="ECO:0000259" key="1">
    <source>
        <dbReference type="Pfam" id="PF13460"/>
    </source>
</evidence>
<name>S5XLI7_PARAH</name>
<dbReference type="PANTHER" id="PTHR47129:SF1">
    <property type="entry name" value="NMRA-LIKE DOMAIN-CONTAINING PROTEIN"/>
    <property type="match status" value="1"/>
</dbReference>
<dbReference type="eggNOG" id="COG0702">
    <property type="taxonomic scope" value="Bacteria"/>
</dbReference>
<accession>S5XLI7</accession>
<dbReference type="Proteomes" id="UP000015480">
    <property type="component" value="Chromosome"/>
</dbReference>
<dbReference type="OrthoDB" id="7771794at2"/>
<dbReference type="HOGENOM" id="CLU_007383_10_4_5"/>
<evidence type="ECO:0000313" key="2">
    <source>
        <dbReference type="EMBL" id="AGT08054.1"/>
    </source>
</evidence>
<sequence length="281" mass="28663">MSLAITGATGQLGRLVIADLKTRVPAGQIVALARSPAKAADLGVEARAFDYDSDVGTLAAALAGVDKLLLISGSEVGQRTAQHRKAIEAAKAAGVREIVYTSLLHADTSPLSLAREHVETEALLKASGIPHVILRNGWYGENYAGSIAAAVQHGALIGAAGAGRISAAARKDYATAASVVLSNQGHAGKTYELAADQAFTLADLAAEISAQTGKDVPYKHLSEGDYAAALAGAGIPADFAAMIAGWDVGASNGALYAEDKSLSTLIGRPTTPLREIVKAAL</sequence>
<dbReference type="InterPro" id="IPR036291">
    <property type="entry name" value="NAD(P)-bd_dom_sf"/>
</dbReference>
<dbReference type="STRING" id="1367847.JCM7686_0945"/>
<gene>
    <name evidence="2" type="ORF">JCM7686_0945</name>
</gene>
<reference evidence="2 3" key="1">
    <citation type="journal article" date="2014" name="BMC Genomics">
        <title>Architecture and functions of a multipartite genome of the methylotrophic bacterium Paracoccus aminophilus JCM 7686, containing primary and secondary chromids.</title>
        <authorList>
            <person name="Dziewit L."/>
            <person name="Czarnecki J."/>
            <person name="Wibberg D."/>
            <person name="Radlinska M."/>
            <person name="Mrozek P."/>
            <person name="Szymczak M."/>
            <person name="Schluter A."/>
            <person name="Puhler A."/>
            <person name="Bartosik D."/>
        </authorList>
    </citation>
    <scope>NUCLEOTIDE SEQUENCE [LARGE SCALE GENOMIC DNA]</scope>
    <source>
        <strain evidence="2">JCM 7686</strain>
    </source>
</reference>
<dbReference type="RefSeq" id="WP_020949693.1">
    <property type="nucleotide sequence ID" value="NC_022041.1"/>
</dbReference>
<protein>
    <submittedName>
        <fullName evidence="2">Triphenylmethane reductase</fullName>
    </submittedName>
</protein>
<feature type="domain" description="NAD(P)-binding" evidence="1">
    <location>
        <begin position="7"/>
        <end position="155"/>
    </location>
</feature>
<dbReference type="KEGG" id="pami:JCM7686_0945"/>
<dbReference type="EMBL" id="CP006650">
    <property type="protein sequence ID" value="AGT08054.1"/>
    <property type="molecule type" value="Genomic_DNA"/>
</dbReference>
<dbReference type="Gene3D" id="3.90.25.10">
    <property type="entry name" value="UDP-galactose 4-epimerase, domain 1"/>
    <property type="match status" value="1"/>
</dbReference>
<dbReference type="PATRIC" id="fig|1367847.3.peg.908"/>
<organism evidence="2 3">
    <name type="scientific">Paracoccus aminophilus JCM 7686</name>
    <dbReference type="NCBI Taxonomy" id="1367847"/>
    <lineage>
        <taxon>Bacteria</taxon>
        <taxon>Pseudomonadati</taxon>
        <taxon>Pseudomonadota</taxon>
        <taxon>Alphaproteobacteria</taxon>
        <taxon>Rhodobacterales</taxon>
        <taxon>Paracoccaceae</taxon>
        <taxon>Paracoccus</taxon>
    </lineage>
</organism>
<evidence type="ECO:0000313" key="3">
    <source>
        <dbReference type="Proteomes" id="UP000015480"/>
    </source>
</evidence>
<dbReference type="Pfam" id="PF13460">
    <property type="entry name" value="NAD_binding_10"/>
    <property type="match status" value="1"/>
</dbReference>
<dbReference type="Gene3D" id="3.40.50.720">
    <property type="entry name" value="NAD(P)-binding Rossmann-like Domain"/>
    <property type="match status" value="1"/>
</dbReference>
<dbReference type="SUPFAM" id="SSF51735">
    <property type="entry name" value="NAD(P)-binding Rossmann-fold domains"/>
    <property type="match status" value="1"/>
</dbReference>
<keyword evidence="3" id="KW-1185">Reference proteome</keyword>
<dbReference type="InterPro" id="IPR052718">
    <property type="entry name" value="NmrA-type_oxidoreductase"/>
</dbReference>
<dbReference type="AlphaFoldDB" id="S5XLI7"/>
<dbReference type="InterPro" id="IPR016040">
    <property type="entry name" value="NAD(P)-bd_dom"/>
</dbReference>
<dbReference type="CDD" id="cd05269">
    <property type="entry name" value="TMR_SDR_a"/>
    <property type="match status" value="1"/>
</dbReference>
<proteinExistence type="predicted"/>